<evidence type="ECO:0000313" key="4">
    <source>
        <dbReference type="EMBL" id="KAL1496165.1"/>
    </source>
</evidence>
<dbReference type="PANTHER" id="PTHR15454:SF56">
    <property type="entry name" value="PROTEIN PHOSPHATASE 1 REGULATORY SUBUNIT 7-RELATED"/>
    <property type="match status" value="1"/>
</dbReference>
<protein>
    <recommendedName>
        <fullName evidence="6">Leucine-rich repeat-containing protein 51</fullName>
    </recommendedName>
</protein>
<feature type="compositionally biased region" description="Low complexity" evidence="3">
    <location>
        <begin position="491"/>
        <end position="503"/>
    </location>
</feature>
<keyword evidence="2" id="KW-0677">Repeat</keyword>
<dbReference type="PROSITE" id="PS51450">
    <property type="entry name" value="LRR"/>
    <property type="match status" value="3"/>
</dbReference>
<dbReference type="AlphaFoldDB" id="A0AB34IBX0"/>
<dbReference type="GO" id="GO:0005737">
    <property type="term" value="C:cytoplasm"/>
    <property type="evidence" value="ECO:0007669"/>
    <property type="project" value="TreeGrafter"/>
</dbReference>
<dbReference type="SUPFAM" id="SSF52075">
    <property type="entry name" value="Outer arm dynein light chain 1"/>
    <property type="match status" value="1"/>
</dbReference>
<gene>
    <name evidence="4" type="ORF">AB1Y20_014782</name>
</gene>
<evidence type="ECO:0000256" key="3">
    <source>
        <dbReference type="SAM" id="MobiDB-lite"/>
    </source>
</evidence>
<evidence type="ECO:0008006" key="6">
    <source>
        <dbReference type="Google" id="ProtNLM"/>
    </source>
</evidence>
<feature type="compositionally biased region" description="Low complexity" evidence="3">
    <location>
        <begin position="354"/>
        <end position="366"/>
    </location>
</feature>
<keyword evidence="1" id="KW-0433">Leucine-rich repeat</keyword>
<keyword evidence="5" id="KW-1185">Reference proteome</keyword>
<feature type="region of interest" description="Disordered" evidence="3">
    <location>
        <begin position="226"/>
        <end position="254"/>
    </location>
</feature>
<dbReference type="EMBL" id="JBGBPQ010000030">
    <property type="protein sequence ID" value="KAL1496165.1"/>
    <property type="molecule type" value="Genomic_DNA"/>
</dbReference>
<name>A0AB34IBX0_PRYPA</name>
<evidence type="ECO:0000256" key="2">
    <source>
        <dbReference type="ARBA" id="ARBA00022737"/>
    </source>
</evidence>
<feature type="region of interest" description="Disordered" evidence="3">
    <location>
        <begin position="1"/>
        <end position="24"/>
    </location>
</feature>
<dbReference type="Pfam" id="PF12799">
    <property type="entry name" value="LRR_4"/>
    <property type="match status" value="1"/>
</dbReference>
<dbReference type="InterPro" id="IPR001611">
    <property type="entry name" value="Leu-rich_rpt"/>
</dbReference>
<evidence type="ECO:0000313" key="5">
    <source>
        <dbReference type="Proteomes" id="UP001515480"/>
    </source>
</evidence>
<organism evidence="4 5">
    <name type="scientific">Prymnesium parvum</name>
    <name type="common">Toxic golden alga</name>
    <dbReference type="NCBI Taxonomy" id="97485"/>
    <lineage>
        <taxon>Eukaryota</taxon>
        <taxon>Haptista</taxon>
        <taxon>Haptophyta</taxon>
        <taxon>Prymnesiophyceae</taxon>
        <taxon>Prymnesiales</taxon>
        <taxon>Prymnesiaceae</taxon>
        <taxon>Prymnesium</taxon>
    </lineage>
</organism>
<feature type="region of interest" description="Disordered" evidence="3">
    <location>
        <begin position="469"/>
        <end position="503"/>
    </location>
</feature>
<dbReference type="PANTHER" id="PTHR15454">
    <property type="entry name" value="NISCHARIN RELATED"/>
    <property type="match status" value="1"/>
</dbReference>
<dbReference type="Gene3D" id="3.80.10.10">
    <property type="entry name" value="Ribonuclease Inhibitor"/>
    <property type="match status" value="2"/>
</dbReference>
<comment type="caution">
    <text evidence="4">The sequence shown here is derived from an EMBL/GenBank/DDBJ whole genome shotgun (WGS) entry which is preliminary data.</text>
</comment>
<reference evidence="4 5" key="1">
    <citation type="journal article" date="2024" name="Science">
        <title>Giant polyketide synthase enzymes in the biosynthesis of giant marine polyether toxins.</title>
        <authorList>
            <person name="Fallon T.R."/>
            <person name="Shende V.V."/>
            <person name="Wierzbicki I.H."/>
            <person name="Pendleton A.L."/>
            <person name="Watervoot N.F."/>
            <person name="Auber R.P."/>
            <person name="Gonzalez D.J."/>
            <person name="Wisecaver J.H."/>
            <person name="Moore B.S."/>
        </authorList>
    </citation>
    <scope>NUCLEOTIDE SEQUENCE [LARGE SCALE GENOMIC DNA]</scope>
    <source>
        <strain evidence="4 5">12B1</strain>
    </source>
</reference>
<evidence type="ECO:0000256" key="1">
    <source>
        <dbReference type="ARBA" id="ARBA00022614"/>
    </source>
</evidence>
<sequence length="503" mass="53093">MRAEAPPSSPFASSRAPALPPGRPRWQEEGLSLSFRACRLTNLSALAEALAQVGAGARAVLPPDVSHLDLAENELIEPEDLLHFSKLLSLDLSHNSLPELPRLPTSLLHLNLSYNHLESAERLGALTSLVELNLGYNLLTSVAPLERLANLQVLLLPANRISALHGLAALSRLSLLDLKHNYIDKVAEVRLLSLNPELKTLSLQGNPVTKLVTYRSSTIATLPGLLTLDGQRTPPSPAQRNRKSAAKGAAEHPATAPLKLHTRYADAAAPAAPPALTLVAASPQPLTPARRAVQVAAQERGCATASRSSLDAALRRSSSSVACRFIPGGAACKPAPPSTLSASSGTIQYPPTPAGSAQTAGSSATPRRYCESEASDGASHDPMESLAAAMASKEASLKLKASLFAARQRQRIIESLSPADSPYFHEYRPHRRLVEPPMAASAGACSAQRRACGARASGFALRKAYDESLRHGFPSPRPATPLTASTKRPGARPSPRAARGVLA</sequence>
<proteinExistence type="predicted"/>
<accession>A0AB34IBX0</accession>
<feature type="region of interest" description="Disordered" evidence="3">
    <location>
        <begin position="333"/>
        <end position="385"/>
    </location>
</feature>
<dbReference type="InterPro" id="IPR025875">
    <property type="entry name" value="Leu-rich_rpt_4"/>
</dbReference>
<dbReference type="InterPro" id="IPR032675">
    <property type="entry name" value="LRR_dom_sf"/>
</dbReference>
<dbReference type="Proteomes" id="UP001515480">
    <property type="component" value="Unassembled WGS sequence"/>
</dbReference>
<feature type="compositionally biased region" description="Polar residues" evidence="3">
    <location>
        <begin position="338"/>
        <end position="349"/>
    </location>
</feature>